<evidence type="ECO:0000313" key="2">
    <source>
        <dbReference type="EMBL" id="MBP3949909.1"/>
    </source>
</evidence>
<evidence type="ECO:0000313" key="3">
    <source>
        <dbReference type="Proteomes" id="UP000678228"/>
    </source>
</evidence>
<dbReference type="AlphaFoldDB" id="A0A940WNV3"/>
<reference evidence="2" key="1">
    <citation type="submission" date="2021-03" db="EMBL/GenBank/DDBJ databases">
        <title>Bacillus suaedae sp. nov., isolated from Suaeda aralocaspica.</title>
        <authorList>
            <person name="Lei R.F.R."/>
        </authorList>
    </citation>
    <scope>NUCLEOTIDE SEQUENCE</scope>
    <source>
        <strain evidence="2">YZJH907-2</strain>
    </source>
</reference>
<name>A0A940WNV3_9BACI</name>
<feature type="signal peptide" evidence="1">
    <location>
        <begin position="1"/>
        <end position="22"/>
    </location>
</feature>
<dbReference type="Pfam" id="PF09580">
    <property type="entry name" value="Spore_YhcN_YlaJ"/>
    <property type="match status" value="1"/>
</dbReference>
<dbReference type="InterPro" id="IPR019076">
    <property type="entry name" value="Spore_lipoprot_YhcN/YlaJ-like"/>
</dbReference>
<gene>
    <name evidence="2" type="ORF">J7W16_02105</name>
</gene>
<feature type="chain" id="PRO_5038689917" evidence="1">
    <location>
        <begin position="23"/>
        <end position="205"/>
    </location>
</feature>
<dbReference type="RefSeq" id="WP_210595268.1">
    <property type="nucleotide sequence ID" value="NZ_JAGKSQ010000001.1"/>
</dbReference>
<accession>A0A940WNV3</accession>
<keyword evidence="3" id="KW-1185">Reference proteome</keyword>
<keyword evidence="2" id="KW-0449">Lipoprotein</keyword>
<dbReference type="Proteomes" id="UP000678228">
    <property type="component" value="Unassembled WGS sequence"/>
</dbReference>
<keyword evidence="1" id="KW-0732">Signal</keyword>
<evidence type="ECO:0000256" key="1">
    <source>
        <dbReference type="SAM" id="SignalP"/>
    </source>
</evidence>
<proteinExistence type="predicted"/>
<organism evidence="2 3">
    <name type="scientific">Halalkalibacter suaedae</name>
    <dbReference type="NCBI Taxonomy" id="2822140"/>
    <lineage>
        <taxon>Bacteria</taxon>
        <taxon>Bacillati</taxon>
        <taxon>Bacillota</taxon>
        <taxon>Bacilli</taxon>
        <taxon>Bacillales</taxon>
        <taxon>Bacillaceae</taxon>
        <taxon>Halalkalibacter</taxon>
    </lineage>
</organism>
<sequence>MKKNYLLMTGLATLLITGCQTAGDDPEMLQRAASNRDMAQPFNQLDAADNDYNSYGYTRYQRTQIEPNNQQQYIPIVNREELSDGIARLVLTNDDVHEAGALVTDKYALVAYTTDSEDRDFVADQVKRSALSIVPRYYDVYITDNPNHFDEIERFEQLSTATPEVNNTIEQTIDEMLTSPQGHYDEELDANHKVLETHRENMITN</sequence>
<dbReference type="EMBL" id="JAGKSQ010000001">
    <property type="protein sequence ID" value="MBP3949909.1"/>
    <property type="molecule type" value="Genomic_DNA"/>
</dbReference>
<comment type="caution">
    <text evidence="2">The sequence shown here is derived from an EMBL/GenBank/DDBJ whole genome shotgun (WGS) entry which is preliminary data.</text>
</comment>
<protein>
    <submittedName>
        <fullName evidence="2">YhcN/YlaJ family sporulation lipoprotein</fullName>
    </submittedName>
</protein>
<dbReference type="PROSITE" id="PS51257">
    <property type="entry name" value="PROKAR_LIPOPROTEIN"/>
    <property type="match status" value="1"/>
</dbReference>